<dbReference type="SUPFAM" id="SSF75304">
    <property type="entry name" value="Amidase signature (AS) enzymes"/>
    <property type="match status" value="1"/>
</dbReference>
<comment type="similarity">
    <text evidence="1">Belongs to the amidase family.</text>
</comment>
<feature type="domain" description="Amidase" evidence="2">
    <location>
        <begin position="14"/>
        <end position="433"/>
    </location>
</feature>
<gene>
    <name evidence="3" type="ORF">HBA54_07940</name>
</gene>
<dbReference type="PANTHER" id="PTHR11895">
    <property type="entry name" value="TRANSAMIDASE"/>
    <property type="match status" value="1"/>
</dbReference>
<dbReference type="AlphaFoldDB" id="A0A967EVH8"/>
<dbReference type="GO" id="GO:0003824">
    <property type="term" value="F:catalytic activity"/>
    <property type="evidence" value="ECO:0007669"/>
    <property type="project" value="InterPro"/>
</dbReference>
<accession>A0A967EVH8</accession>
<evidence type="ECO:0000313" key="3">
    <source>
        <dbReference type="EMBL" id="NIA68522.1"/>
    </source>
</evidence>
<organism evidence="3 4">
    <name type="scientific">Pelagibius litoralis</name>
    <dbReference type="NCBI Taxonomy" id="374515"/>
    <lineage>
        <taxon>Bacteria</taxon>
        <taxon>Pseudomonadati</taxon>
        <taxon>Pseudomonadota</taxon>
        <taxon>Alphaproteobacteria</taxon>
        <taxon>Rhodospirillales</taxon>
        <taxon>Rhodovibrionaceae</taxon>
        <taxon>Pelagibius</taxon>
    </lineage>
</organism>
<dbReference type="InterPro" id="IPR023631">
    <property type="entry name" value="Amidase_dom"/>
</dbReference>
<evidence type="ECO:0000259" key="2">
    <source>
        <dbReference type="Pfam" id="PF01425"/>
    </source>
</evidence>
<evidence type="ECO:0000256" key="1">
    <source>
        <dbReference type="ARBA" id="ARBA00009199"/>
    </source>
</evidence>
<proteinExistence type="inferred from homology"/>
<name>A0A967EVH8_9PROT</name>
<comment type="caution">
    <text evidence="3">The sequence shown here is derived from an EMBL/GenBank/DDBJ whole genome shotgun (WGS) entry which is preliminary data.</text>
</comment>
<dbReference type="EMBL" id="JAAQPH010000005">
    <property type="protein sequence ID" value="NIA68522.1"/>
    <property type="molecule type" value="Genomic_DNA"/>
</dbReference>
<evidence type="ECO:0000313" key="4">
    <source>
        <dbReference type="Proteomes" id="UP000761264"/>
    </source>
</evidence>
<dbReference type="InterPro" id="IPR000120">
    <property type="entry name" value="Amidase"/>
</dbReference>
<reference evidence="3" key="1">
    <citation type="submission" date="2020-03" db="EMBL/GenBank/DDBJ databases">
        <title>Genome of Pelagibius litoralis DSM 21314T.</title>
        <authorList>
            <person name="Wang G."/>
        </authorList>
    </citation>
    <scope>NUCLEOTIDE SEQUENCE</scope>
    <source>
        <strain evidence="3">DSM 21314</strain>
    </source>
</reference>
<keyword evidence="4" id="KW-1185">Reference proteome</keyword>
<dbReference type="Pfam" id="PF01425">
    <property type="entry name" value="Amidase"/>
    <property type="match status" value="1"/>
</dbReference>
<dbReference type="Proteomes" id="UP000761264">
    <property type="component" value="Unassembled WGS sequence"/>
</dbReference>
<dbReference type="InterPro" id="IPR036928">
    <property type="entry name" value="AS_sf"/>
</dbReference>
<sequence>MLAAYASKDLSPVEVTEAMLSRIERVNPIINAFHYVQADTALDAARASESRWANGKPQGLLDGVPTAIKDVLMMKGLPIYRGSAANNAEELGPAESNAPCVERLIEHGAIILGKTTMCDHGMLASGYSSQFGTTRNPWNTSRNCGGSSSGSAAAVAAGIGPVTIGTDIVGSIRNPASFCGLTGHKPSYGRVPCYPQTSPSVCAGPIARDVTDAALLLNVLCLPDARDVSALKYEDVDYTAKLDGSLRGLRIGVLGGLGFGAPLQNAVRERFSAAVDVFAAAGAELVELTPPFDANDADCAERFYQVRSLAELEQLPPGIQARSPVINAWTEAARSYTAAMHYEDYLGTQALRQRLLEVINGFDFLILPTMPVLPYAADNPGLDDGDTFAPWSNTFPFNLTQQPAISVPCGWVENNLPVGLQIVGQRYDDVGVLCAARSFEIASGLPIRPIPEELDLS</sequence>
<dbReference type="PANTHER" id="PTHR11895:SF7">
    <property type="entry name" value="GLUTAMYL-TRNA(GLN) AMIDOTRANSFERASE SUBUNIT A, MITOCHONDRIAL"/>
    <property type="match status" value="1"/>
</dbReference>
<protein>
    <submittedName>
        <fullName evidence="3">Amidase</fullName>
    </submittedName>
</protein>
<dbReference type="Gene3D" id="3.90.1300.10">
    <property type="entry name" value="Amidase signature (AS) domain"/>
    <property type="match status" value="1"/>
</dbReference>